<dbReference type="AlphaFoldDB" id="A0A5N0VIE2"/>
<dbReference type="Gene3D" id="3.90.226.10">
    <property type="entry name" value="2-enoyl-CoA Hydratase, Chain A, domain 1"/>
    <property type="match status" value="1"/>
</dbReference>
<keyword evidence="3" id="KW-1185">Reference proteome</keyword>
<dbReference type="CDD" id="cd06558">
    <property type="entry name" value="crotonase-like"/>
    <property type="match status" value="1"/>
</dbReference>
<dbReference type="InterPro" id="IPR029045">
    <property type="entry name" value="ClpP/crotonase-like_dom_sf"/>
</dbReference>
<evidence type="ECO:0000313" key="3">
    <source>
        <dbReference type="Proteomes" id="UP000319769"/>
    </source>
</evidence>
<evidence type="ECO:0000256" key="1">
    <source>
        <dbReference type="ARBA" id="ARBA00005254"/>
    </source>
</evidence>
<name>A0A5N0VIE2_9PSEU</name>
<reference evidence="2" key="1">
    <citation type="submission" date="2019-09" db="EMBL/GenBank/DDBJ databases">
        <authorList>
            <person name="Teo W.F.A."/>
            <person name="Duangmal K."/>
        </authorList>
    </citation>
    <scope>NUCLEOTIDE SEQUENCE [LARGE SCALE GENOMIC DNA]</scope>
    <source>
        <strain evidence="2">K81G1</strain>
    </source>
</reference>
<dbReference type="RefSeq" id="WP_144752997.1">
    <property type="nucleotide sequence ID" value="NZ_VMNW02000007.1"/>
</dbReference>
<dbReference type="EMBL" id="VMNW02000007">
    <property type="protein sequence ID" value="KAA9164442.1"/>
    <property type="molecule type" value="Genomic_DNA"/>
</dbReference>
<protein>
    <submittedName>
        <fullName evidence="2">Enoyl-CoA hydratase/isomerase family protein</fullName>
    </submittedName>
</protein>
<dbReference type="SUPFAM" id="SSF52096">
    <property type="entry name" value="ClpP/crotonase"/>
    <property type="match status" value="1"/>
</dbReference>
<gene>
    <name evidence="2" type="ORF">FPZ12_007580</name>
</gene>
<accession>A0A5N0VIE2</accession>
<dbReference type="PANTHER" id="PTHR43802">
    <property type="entry name" value="ENOYL-COA HYDRATASE"/>
    <property type="match status" value="1"/>
</dbReference>
<dbReference type="PANTHER" id="PTHR43802:SF1">
    <property type="entry name" value="IP11341P-RELATED"/>
    <property type="match status" value="1"/>
</dbReference>
<dbReference type="InterPro" id="IPR001753">
    <property type="entry name" value="Enoyl-CoA_hydra/iso"/>
</dbReference>
<organism evidence="2 3">
    <name type="scientific">Amycolatopsis acidicola</name>
    <dbReference type="NCBI Taxonomy" id="2596893"/>
    <lineage>
        <taxon>Bacteria</taxon>
        <taxon>Bacillati</taxon>
        <taxon>Actinomycetota</taxon>
        <taxon>Actinomycetes</taxon>
        <taxon>Pseudonocardiales</taxon>
        <taxon>Pseudonocardiaceae</taxon>
        <taxon>Amycolatopsis</taxon>
    </lineage>
</organism>
<comment type="caution">
    <text evidence="2">The sequence shown here is derived from an EMBL/GenBank/DDBJ whole genome shotgun (WGS) entry which is preliminary data.</text>
</comment>
<evidence type="ECO:0000313" key="2">
    <source>
        <dbReference type="EMBL" id="KAA9164442.1"/>
    </source>
</evidence>
<dbReference type="Pfam" id="PF00378">
    <property type="entry name" value="ECH_1"/>
    <property type="match status" value="1"/>
</dbReference>
<proteinExistence type="inferred from homology"/>
<comment type="similarity">
    <text evidence="1">Belongs to the enoyl-CoA hydratase/isomerase family.</text>
</comment>
<sequence length="293" mass="32930">MADEPVLVEKDGAIGRLVLNRPDKRNALTFDDADFLVERLHELEDDDDIKVIILKGRGKSFCVGHDFDDVVEVYGLNKRDADGRHVRMNQRTRLKIDRRLAEGYMAFQYAAKPVIAQVQGSCVGFGMYLAELVDLVVCADTVKFSHAEQRLGFAGNTWHLNTLLLQYGPKKVREMLLFGSEFAGPEAVELGLANISVPEEELEKTTEDWALRVARNPKDALVTGKAIHQMALDSLGATQQFQRGFVGHTLGTNMSLEKDEFNFFRTRREQGTKAAYQQRDARFREEAGAAHAE</sequence>
<dbReference type="GO" id="GO:0016853">
    <property type="term" value="F:isomerase activity"/>
    <property type="evidence" value="ECO:0007669"/>
    <property type="project" value="UniProtKB-KW"/>
</dbReference>
<dbReference type="Proteomes" id="UP000319769">
    <property type="component" value="Unassembled WGS sequence"/>
</dbReference>
<dbReference type="OrthoDB" id="9777711at2"/>